<reference evidence="3 4" key="1">
    <citation type="submission" date="2018-08" db="EMBL/GenBank/DDBJ databases">
        <title>Isolation, diversity and antifungal activity of Actinobacteria from wheat.</title>
        <authorList>
            <person name="Han C."/>
        </authorList>
    </citation>
    <scope>NUCLEOTIDE SEQUENCE [LARGE SCALE GENOMIC DNA]</scope>
    <source>
        <strain evidence="3 4">NEAU-YY421</strain>
    </source>
</reference>
<comment type="caution">
    <text evidence="3">The sequence shown here is derived from an EMBL/GenBank/DDBJ whole genome shotgun (WGS) entry which is preliminary data.</text>
</comment>
<feature type="chain" id="PRO_5016845174" description="Lipoprotein" evidence="2">
    <location>
        <begin position="24"/>
        <end position="303"/>
    </location>
</feature>
<dbReference type="AlphaFoldDB" id="A0A372MAP7"/>
<dbReference type="PROSITE" id="PS51257">
    <property type="entry name" value="PROKAR_LIPOPROTEIN"/>
    <property type="match status" value="1"/>
</dbReference>
<organism evidence="3 4">
    <name type="scientific">Streptomyces triticagri</name>
    <dbReference type="NCBI Taxonomy" id="2293568"/>
    <lineage>
        <taxon>Bacteria</taxon>
        <taxon>Bacillati</taxon>
        <taxon>Actinomycetota</taxon>
        <taxon>Actinomycetes</taxon>
        <taxon>Kitasatosporales</taxon>
        <taxon>Streptomycetaceae</taxon>
        <taxon>Streptomyces</taxon>
    </lineage>
</organism>
<proteinExistence type="predicted"/>
<keyword evidence="2" id="KW-0732">Signal</keyword>
<evidence type="ECO:0008006" key="5">
    <source>
        <dbReference type="Google" id="ProtNLM"/>
    </source>
</evidence>
<feature type="region of interest" description="Disordered" evidence="1">
    <location>
        <begin position="32"/>
        <end position="90"/>
    </location>
</feature>
<gene>
    <name evidence="3" type="ORF">DY218_04110</name>
</gene>
<dbReference type="EMBL" id="QUAK01000021">
    <property type="protein sequence ID" value="RFU87949.1"/>
    <property type="molecule type" value="Genomic_DNA"/>
</dbReference>
<protein>
    <recommendedName>
        <fullName evidence="5">Lipoprotein</fullName>
    </recommendedName>
</protein>
<sequence length="303" mass="30347">MVYVKLSTVRRALGVSMATTALAVSVVACGSGSDDGGSDDAGKNGKGSDGGKGASSAPGESGGGSDSDSGGSGSDDSGSDGSGSGSGSERKLSAAELAKLLLAKADLTGPLKGYVVEKPGPDEVDTSGGMKATGSECQPLIDTLNEVAPAGAAETERRAVMGPKAKRLEEGLGSQVALSSYESAADAKKTLDALQTAVDNCGDGFKATGTSDEDNQEFTRVDTAKAPEGADQGVAYDLVGDLAEGEEVAEGMSSEMPMKFVYARSGSTVAMFLTYNPFDPKKTAFPKGLIDAQIKKLTGDAGA</sequence>
<dbReference type="Proteomes" id="UP000263094">
    <property type="component" value="Unassembled WGS sequence"/>
</dbReference>
<evidence type="ECO:0000313" key="4">
    <source>
        <dbReference type="Proteomes" id="UP000263094"/>
    </source>
</evidence>
<accession>A0A372MAP7</accession>
<feature type="compositionally biased region" description="Gly residues" evidence="1">
    <location>
        <begin position="44"/>
        <end position="53"/>
    </location>
</feature>
<feature type="signal peptide" evidence="2">
    <location>
        <begin position="1"/>
        <end position="23"/>
    </location>
</feature>
<feature type="compositionally biased region" description="Gly residues" evidence="1">
    <location>
        <begin position="60"/>
        <end position="73"/>
    </location>
</feature>
<name>A0A372MAP7_9ACTN</name>
<evidence type="ECO:0000256" key="1">
    <source>
        <dbReference type="SAM" id="MobiDB-lite"/>
    </source>
</evidence>
<keyword evidence="4" id="KW-1185">Reference proteome</keyword>
<evidence type="ECO:0000313" key="3">
    <source>
        <dbReference type="EMBL" id="RFU87949.1"/>
    </source>
</evidence>
<evidence type="ECO:0000256" key="2">
    <source>
        <dbReference type="SAM" id="SignalP"/>
    </source>
</evidence>